<feature type="coiled-coil region" evidence="1">
    <location>
        <begin position="144"/>
        <end position="182"/>
    </location>
</feature>
<keyword evidence="3" id="KW-1185">Reference proteome</keyword>
<dbReference type="EMBL" id="PVQB02000122">
    <property type="protein sequence ID" value="KAF4342763.1"/>
    <property type="molecule type" value="Genomic_DNA"/>
</dbReference>
<dbReference type="OrthoDB" id="5093989at2759"/>
<proteinExistence type="predicted"/>
<accession>A0A9P5E242</accession>
<dbReference type="AlphaFoldDB" id="A0A9P5E242"/>
<sequence>MAPKETNTSLDPKEVEPTNIGDRRLFMERYFEALVVDNDRVKEARKKSEHLMSKHLAGKGLRDVNVKYFEYHVDVTVWKLILRDLNRLKAHPWPWTLPIDENDLTEGVSYTFRNWCSSNMPTEVSQVDASATSQSEDPAQLEALAESLAKVIAAEKEVDKKKEKLRKEKEEILNKIVSLGGRI</sequence>
<evidence type="ECO:0000313" key="3">
    <source>
        <dbReference type="Proteomes" id="UP000730481"/>
    </source>
</evidence>
<protein>
    <submittedName>
        <fullName evidence="2">Uncharacterized protein</fullName>
    </submittedName>
</protein>
<evidence type="ECO:0000256" key="1">
    <source>
        <dbReference type="SAM" id="Coils"/>
    </source>
</evidence>
<evidence type="ECO:0000313" key="2">
    <source>
        <dbReference type="EMBL" id="KAF4342763.1"/>
    </source>
</evidence>
<comment type="caution">
    <text evidence="2">The sequence shown here is derived from an EMBL/GenBank/DDBJ whole genome shotgun (WGS) entry which is preliminary data.</text>
</comment>
<reference evidence="2" key="1">
    <citation type="journal article" date="2017" name="Mycologia">
        <title>Fusarium algeriense, sp. nov., a novel toxigenic crown rot pathogen of durum wheat from Algeria is nested in the Fusarium burgessii species complex.</title>
        <authorList>
            <person name="Laraba I."/>
            <person name="Keddad A."/>
            <person name="Boureghda H."/>
            <person name="Abdallah N."/>
            <person name="Vaughan M.M."/>
            <person name="Proctor R.H."/>
            <person name="Busman M."/>
            <person name="O'Donnell K."/>
        </authorList>
    </citation>
    <scope>NUCLEOTIDE SEQUENCE</scope>
    <source>
        <strain evidence="2">NRRL 25174</strain>
    </source>
</reference>
<name>A0A9P5E242_9HYPO</name>
<gene>
    <name evidence="2" type="ORF">FBEOM_3285</name>
</gene>
<organism evidence="2 3">
    <name type="scientific">Fusarium beomiforme</name>
    <dbReference type="NCBI Taxonomy" id="44412"/>
    <lineage>
        <taxon>Eukaryota</taxon>
        <taxon>Fungi</taxon>
        <taxon>Dikarya</taxon>
        <taxon>Ascomycota</taxon>
        <taxon>Pezizomycotina</taxon>
        <taxon>Sordariomycetes</taxon>
        <taxon>Hypocreomycetidae</taxon>
        <taxon>Hypocreales</taxon>
        <taxon>Nectriaceae</taxon>
        <taxon>Fusarium</taxon>
        <taxon>Fusarium burgessii species complex</taxon>
    </lineage>
</organism>
<dbReference type="Proteomes" id="UP000730481">
    <property type="component" value="Unassembled WGS sequence"/>
</dbReference>
<reference evidence="2" key="2">
    <citation type="submission" date="2020-02" db="EMBL/GenBank/DDBJ databases">
        <title>Identification and distribution of gene clusters putatively required for synthesis of sphingolipid metabolism inhibitors in phylogenetically diverse species of the filamentous fungus Fusarium.</title>
        <authorList>
            <person name="Kim H.-S."/>
            <person name="Busman M."/>
            <person name="Brown D.W."/>
            <person name="Divon H."/>
            <person name="Uhlig S."/>
            <person name="Proctor R.H."/>
        </authorList>
    </citation>
    <scope>NUCLEOTIDE SEQUENCE</scope>
    <source>
        <strain evidence="2">NRRL 25174</strain>
    </source>
</reference>
<keyword evidence="1" id="KW-0175">Coiled coil</keyword>